<dbReference type="SUPFAM" id="SSF54909">
    <property type="entry name" value="Dimeric alpha+beta barrel"/>
    <property type="match status" value="1"/>
</dbReference>
<evidence type="ECO:0000313" key="2">
    <source>
        <dbReference type="EMBL" id="GFJ83673.1"/>
    </source>
</evidence>
<proteinExistence type="predicted"/>
<dbReference type="Proteomes" id="UP000482800">
    <property type="component" value="Unassembled WGS sequence"/>
</dbReference>
<accession>A0A6V8KEM3</accession>
<reference evidence="2 3" key="1">
    <citation type="submission" date="2020-03" db="EMBL/GenBank/DDBJ databases">
        <title>Whole genome shotgun sequence of Phytohabitans houttuyneae NBRC 108639.</title>
        <authorList>
            <person name="Komaki H."/>
            <person name="Tamura T."/>
        </authorList>
    </citation>
    <scope>NUCLEOTIDE SEQUENCE [LARGE SCALE GENOMIC DNA]</scope>
    <source>
        <strain evidence="2 3">NBRC 108639</strain>
    </source>
</reference>
<dbReference type="RefSeq" id="WP_173066435.1">
    <property type="nucleotide sequence ID" value="NZ_BAABGO010000064.1"/>
</dbReference>
<dbReference type="AlphaFoldDB" id="A0A6V8KEM3"/>
<keyword evidence="3" id="KW-1185">Reference proteome</keyword>
<protein>
    <submittedName>
        <fullName evidence="2">Stress responsive protein</fullName>
    </submittedName>
</protein>
<dbReference type="SMART" id="SM00886">
    <property type="entry name" value="Dabb"/>
    <property type="match status" value="1"/>
</dbReference>
<dbReference type="InterPro" id="IPR013097">
    <property type="entry name" value="Dabb"/>
</dbReference>
<dbReference type="PROSITE" id="PS51502">
    <property type="entry name" value="S_R_A_B_BARREL"/>
    <property type="match status" value="1"/>
</dbReference>
<dbReference type="EMBL" id="BLPF01000003">
    <property type="protein sequence ID" value="GFJ83673.1"/>
    <property type="molecule type" value="Genomic_DNA"/>
</dbReference>
<evidence type="ECO:0000259" key="1">
    <source>
        <dbReference type="PROSITE" id="PS51502"/>
    </source>
</evidence>
<dbReference type="InterPro" id="IPR011008">
    <property type="entry name" value="Dimeric_a/b-barrel"/>
</dbReference>
<sequence length="98" mass="10998">MSIQHTVVFRLVHEPGSTAEIEFLESGRATLTAIPGVTAFAVNRQVSPKSDFTWQFSMVFADQAAYDGYNAHPAHVGFVETRWQAEVDAFQEYDFVAR</sequence>
<dbReference type="Gene3D" id="3.30.70.100">
    <property type="match status" value="1"/>
</dbReference>
<comment type="caution">
    <text evidence="2">The sequence shown here is derived from an EMBL/GenBank/DDBJ whole genome shotgun (WGS) entry which is preliminary data.</text>
</comment>
<name>A0A6V8KEM3_9ACTN</name>
<feature type="domain" description="Stress-response A/B barrel" evidence="1">
    <location>
        <begin position="3"/>
        <end position="95"/>
    </location>
</feature>
<gene>
    <name evidence="2" type="ORF">Phou_078530</name>
</gene>
<evidence type="ECO:0000313" key="3">
    <source>
        <dbReference type="Proteomes" id="UP000482800"/>
    </source>
</evidence>
<organism evidence="2 3">
    <name type="scientific">Phytohabitans houttuyneae</name>
    <dbReference type="NCBI Taxonomy" id="1076126"/>
    <lineage>
        <taxon>Bacteria</taxon>
        <taxon>Bacillati</taxon>
        <taxon>Actinomycetota</taxon>
        <taxon>Actinomycetes</taxon>
        <taxon>Micromonosporales</taxon>
        <taxon>Micromonosporaceae</taxon>
    </lineage>
</organism>
<reference evidence="2 3" key="2">
    <citation type="submission" date="2020-03" db="EMBL/GenBank/DDBJ databases">
        <authorList>
            <person name="Ichikawa N."/>
            <person name="Kimura A."/>
            <person name="Kitahashi Y."/>
            <person name="Uohara A."/>
        </authorList>
    </citation>
    <scope>NUCLEOTIDE SEQUENCE [LARGE SCALE GENOMIC DNA]</scope>
    <source>
        <strain evidence="2 3">NBRC 108639</strain>
    </source>
</reference>
<dbReference type="Pfam" id="PF07876">
    <property type="entry name" value="Dabb"/>
    <property type="match status" value="1"/>
</dbReference>